<dbReference type="GO" id="GO:0008444">
    <property type="term" value="F:CDP-diacylglycerol-glycerol-3-phosphate 3-phosphatidyltransferase activity"/>
    <property type="evidence" value="ECO:0007669"/>
    <property type="project" value="UniProtKB-EC"/>
</dbReference>
<comment type="caution">
    <text evidence="17">The sequence shown here is derived from an EMBL/GenBank/DDBJ whole genome shotgun (WGS) entry which is preliminary data.</text>
</comment>
<keyword evidence="18" id="KW-1185">Reference proteome</keyword>
<organism evidence="17 18">
    <name type="scientific">Hydrogenivirga caldilitoris</name>
    <dbReference type="NCBI Taxonomy" id="246264"/>
    <lineage>
        <taxon>Bacteria</taxon>
        <taxon>Pseudomonadati</taxon>
        <taxon>Aquificota</taxon>
        <taxon>Aquificia</taxon>
        <taxon>Aquificales</taxon>
        <taxon>Aquificaceae</taxon>
        <taxon>Hydrogenivirga</taxon>
    </lineage>
</organism>
<gene>
    <name evidence="17" type="ORF">BCF55_1675</name>
</gene>
<dbReference type="InterPro" id="IPR004570">
    <property type="entry name" value="Phosphatidylglycerol_P_synth"/>
</dbReference>
<keyword evidence="7 15" id="KW-0808">Transferase</keyword>
<dbReference type="PANTHER" id="PTHR14269">
    <property type="entry name" value="CDP-DIACYLGLYCEROL--GLYCEROL-3-PHOSPHATE 3-PHOSPHATIDYLTRANSFERASE-RELATED"/>
    <property type="match status" value="1"/>
</dbReference>
<dbReference type="RefSeq" id="WP_121012691.1">
    <property type="nucleotide sequence ID" value="NZ_RCCJ01000001.1"/>
</dbReference>
<evidence type="ECO:0000256" key="15">
    <source>
        <dbReference type="RuleBase" id="RU003750"/>
    </source>
</evidence>
<evidence type="ECO:0000256" key="16">
    <source>
        <dbReference type="SAM" id="Phobius"/>
    </source>
</evidence>
<evidence type="ECO:0000256" key="1">
    <source>
        <dbReference type="ARBA" id="ARBA00004141"/>
    </source>
</evidence>
<evidence type="ECO:0000256" key="8">
    <source>
        <dbReference type="ARBA" id="ARBA00022692"/>
    </source>
</evidence>
<accession>A0A497XX81</accession>
<evidence type="ECO:0000256" key="9">
    <source>
        <dbReference type="ARBA" id="ARBA00022989"/>
    </source>
</evidence>
<keyword evidence="6" id="KW-0444">Lipid biosynthesis</keyword>
<feature type="transmembrane region" description="Helical" evidence="16">
    <location>
        <begin position="153"/>
        <end position="177"/>
    </location>
</feature>
<evidence type="ECO:0000256" key="6">
    <source>
        <dbReference type="ARBA" id="ARBA00022516"/>
    </source>
</evidence>
<dbReference type="InterPro" id="IPR043130">
    <property type="entry name" value="CDP-OH_PTrfase_TM_dom"/>
</dbReference>
<proteinExistence type="inferred from homology"/>
<dbReference type="PIRSF" id="PIRSF000847">
    <property type="entry name" value="Phos_ph_gly_syn"/>
    <property type="match status" value="1"/>
</dbReference>
<evidence type="ECO:0000256" key="14">
    <source>
        <dbReference type="ARBA" id="ARBA00048586"/>
    </source>
</evidence>
<dbReference type="InterPro" id="IPR050324">
    <property type="entry name" value="CDP-alcohol_PTase-I"/>
</dbReference>
<dbReference type="Proteomes" id="UP000267841">
    <property type="component" value="Unassembled WGS sequence"/>
</dbReference>
<dbReference type="AlphaFoldDB" id="A0A497XX81"/>
<evidence type="ECO:0000256" key="3">
    <source>
        <dbReference type="ARBA" id="ARBA00010441"/>
    </source>
</evidence>
<dbReference type="EC" id="2.7.8.5" evidence="4"/>
<evidence type="ECO:0000256" key="7">
    <source>
        <dbReference type="ARBA" id="ARBA00022679"/>
    </source>
</evidence>
<dbReference type="GO" id="GO:0016020">
    <property type="term" value="C:membrane"/>
    <property type="evidence" value="ECO:0007669"/>
    <property type="project" value="UniProtKB-SubCell"/>
</dbReference>
<evidence type="ECO:0000256" key="10">
    <source>
        <dbReference type="ARBA" id="ARBA00023098"/>
    </source>
</evidence>
<evidence type="ECO:0000313" key="18">
    <source>
        <dbReference type="Proteomes" id="UP000267841"/>
    </source>
</evidence>
<evidence type="ECO:0000256" key="5">
    <source>
        <dbReference type="ARBA" id="ARBA00014944"/>
    </source>
</evidence>
<dbReference type="Pfam" id="PF01066">
    <property type="entry name" value="CDP-OH_P_transf"/>
    <property type="match status" value="1"/>
</dbReference>
<keyword evidence="13" id="KW-1208">Phospholipid metabolism</keyword>
<evidence type="ECO:0000256" key="2">
    <source>
        <dbReference type="ARBA" id="ARBA00005042"/>
    </source>
</evidence>
<evidence type="ECO:0000256" key="12">
    <source>
        <dbReference type="ARBA" id="ARBA00023209"/>
    </source>
</evidence>
<protein>
    <recommendedName>
        <fullName evidence="5">CDP-diacylglycerol--glycerol-3-phosphate 3-phosphatidyltransferase</fullName>
        <ecNumber evidence="4">2.7.8.5</ecNumber>
    </recommendedName>
</protein>
<dbReference type="OrthoDB" id="9796672at2"/>
<dbReference type="PROSITE" id="PS00379">
    <property type="entry name" value="CDP_ALCOHOL_P_TRANSF"/>
    <property type="match status" value="1"/>
</dbReference>
<dbReference type="EMBL" id="RCCJ01000001">
    <property type="protein sequence ID" value="RLJ71373.1"/>
    <property type="molecule type" value="Genomic_DNA"/>
</dbReference>
<dbReference type="InterPro" id="IPR000462">
    <property type="entry name" value="CDP-OH_P_trans"/>
</dbReference>
<dbReference type="Gene3D" id="1.20.120.1760">
    <property type="match status" value="1"/>
</dbReference>
<keyword evidence="11 16" id="KW-0472">Membrane</keyword>
<evidence type="ECO:0000256" key="4">
    <source>
        <dbReference type="ARBA" id="ARBA00013170"/>
    </source>
</evidence>
<evidence type="ECO:0000313" key="17">
    <source>
        <dbReference type="EMBL" id="RLJ71373.1"/>
    </source>
</evidence>
<evidence type="ECO:0000256" key="13">
    <source>
        <dbReference type="ARBA" id="ARBA00023264"/>
    </source>
</evidence>
<keyword evidence="9 16" id="KW-1133">Transmembrane helix</keyword>
<dbReference type="InterPro" id="IPR048254">
    <property type="entry name" value="CDP_ALCOHOL_P_TRANSF_CS"/>
</dbReference>
<comment type="catalytic activity">
    <reaction evidence="14">
        <text>a CDP-1,2-diacyl-sn-glycerol + sn-glycerol 3-phosphate = a 1,2-diacyl-sn-glycero-3-phospho-(1'-sn-glycero-3'-phosphate) + CMP + H(+)</text>
        <dbReference type="Rhea" id="RHEA:12593"/>
        <dbReference type="ChEBI" id="CHEBI:15378"/>
        <dbReference type="ChEBI" id="CHEBI:57597"/>
        <dbReference type="ChEBI" id="CHEBI:58332"/>
        <dbReference type="ChEBI" id="CHEBI:60110"/>
        <dbReference type="ChEBI" id="CHEBI:60377"/>
        <dbReference type="EC" id="2.7.8.5"/>
    </reaction>
</comment>
<evidence type="ECO:0000256" key="11">
    <source>
        <dbReference type="ARBA" id="ARBA00023136"/>
    </source>
</evidence>
<keyword evidence="8 16" id="KW-0812">Transmembrane</keyword>
<feature type="transmembrane region" description="Helical" evidence="16">
    <location>
        <begin position="123"/>
        <end position="141"/>
    </location>
</feature>
<keyword evidence="12" id="KW-0594">Phospholipid biosynthesis</keyword>
<name>A0A497XX81_9AQUI</name>
<dbReference type="PANTHER" id="PTHR14269:SF11">
    <property type="entry name" value="CDP-DIACYLGLYCEROL--GLYCEROL-3-PHOSPHATE 3-PHOSPHATIDYLTRANSFERASE"/>
    <property type="match status" value="1"/>
</dbReference>
<comment type="subcellular location">
    <subcellularLocation>
        <location evidence="1">Membrane</location>
        <topology evidence="1">Multi-pass membrane protein</topology>
    </subcellularLocation>
</comment>
<sequence length="186" mass="20640">MRNVPNLLSILRLVLSPYVLLLAYRGQEKESAVLFFLLALTDALDGTIARLFKLQSLLGKFLDPIADKFLLFFGLLSVTFYTEIRASSSVLYVLVIRDLFLIAGSLALRRYGFVPEPSVSGKMTTFILSVTVVVGFLANLYPSKGALNLFGVLQFVSLALIVVSGIDYGVRGLIFLISKRIIERRQ</sequence>
<comment type="pathway">
    <text evidence="2">Phospholipid metabolism; phosphatidylglycerol biosynthesis; phosphatidylglycerol from CDP-diacylglycerol: step 1/2.</text>
</comment>
<reference evidence="17 18" key="1">
    <citation type="submission" date="2018-10" db="EMBL/GenBank/DDBJ databases">
        <title>Genomic Encyclopedia of Archaeal and Bacterial Type Strains, Phase II (KMG-II): from individual species to whole genera.</title>
        <authorList>
            <person name="Goeker M."/>
        </authorList>
    </citation>
    <scope>NUCLEOTIDE SEQUENCE [LARGE SCALE GENOMIC DNA]</scope>
    <source>
        <strain evidence="17 18">DSM 16510</strain>
    </source>
</reference>
<keyword evidence="10" id="KW-0443">Lipid metabolism</keyword>
<comment type="similarity">
    <text evidence="3 15">Belongs to the CDP-alcohol phosphatidyltransferase class-I family.</text>
</comment>
<dbReference type="GO" id="GO:0046474">
    <property type="term" value="P:glycerophospholipid biosynthetic process"/>
    <property type="evidence" value="ECO:0007669"/>
    <property type="project" value="TreeGrafter"/>
</dbReference>